<feature type="compositionally biased region" description="Basic and acidic residues" evidence="1">
    <location>
        <begin position="217"/>
        <end position="226"/>
    </location>
</feature>
<name>A0AAD7E603_9AGAR</name>
<dbReference type="EMBL" id="JARJCW010000001">
    <property type="protein sequence ID" value="KAJ7229807.1"/>
    <property type="molecule type" value="Genomic_DNA"/>
</dbReference>
<gene>
    <name evidence="2" type="ORF">GGX14DRAFT_581356</name>
</gene>
<feature type="region of interest" description="Disordered" evidence="1">
    <location>
        <begin position="105"/>
        <end position="130"/>
    </location>
</feature>
<accession>A0AAD7E603</accession>
<evidence type="ECO:0000313" key="2">
    <source>
        <dbReference type="EMBL" id="KAJ7229807.1"/>
    </source>
</evidence>
<organism evidence="2 3">
    <name type="scientific">Mycena pura</name>
    <dbReference type="NCBI Taxonomy" id="153505"/>
    <lineage>
        <taxon>Eukaryota</taxon>
        <taxon>Fungi</taxon>
        <taxon>Dikarya</taxon>
        <taxon>Basidiomycota</taxon>
        <taxon>Agaricomycotina</taxon>
        <taxon>Agaricomycetes</taxon>
        <taxon>Agaricomycetidae</taxon>
        <taxon>Agaricales</taxon>
        <taxon>Marasmiineae</taxon>
        <taxon>Mycenaceae</taxon>
        <taxon>Mycena</taxon>
    </lineage>
</organism>
<protein>
    <submittedName>
        <fullName evidence="2">Uncharacterized protein</fullName>
    </submittedName>
</protein>
<dbReference type="AlphaFoldDB" id="A0AAD7E603"/>
<comment type="caution">
    <text evidence="2">The sequence shown here is derived from an EMBL/GenBank/DDBJ whole genome shotgun (WGS) entry which is preliminary data.</text>
</comment>
<proteinExistence type="predicted"/>
<feature type="compositionally biased region" description="Basic residues" evidence="1">
    <location>
        <begin position="207"/>
        <end position="216"/>
    </location>
</feature>
<keyword evidence="3" id="KW-1185">Reference proteome</keyword>
<evidence type="ECO:0000256" key="1">
    <source>
        <dbReference type="SAM" id="MobiDB-lite"/>
    </source>
</evidence>
<sequence length="325" mass="35672">MEMLAVSIDASLHAEAAAVPVDDVHALETRVPEVDEPGVYELPAHVSWVADMLVHLQGTPERGELPDNEYELKLEELQADELDEQSLLAEGWVWNDERGDYWHPERGWGADRDEEDSGIAPSLLSDTSHFSEDATSPYLADVSEATDTVLNLDLSSQCRQHVYLVTAPILTLPPSFTSPVRPAPRKHGPTRYFIPRLASSARPATKNQHRAGRRTRSCPDFKRDSPPHFTTPPALLTQLKVADATVPSSPPIPPDISESMSSTVVVPDTGPVRTAGPPEPPIAVVNVDRAPVPPDIHRPCPGSDLAAQRRRNAMRRILKKSKSMT</sequence>
<dbReference type="Proteomes" id="UP001219525">
    <property type="component" value="Unassembled WGS sequence"/>
</dbReference>
<feature type="region of interest" description="Disordered" evidence="1">
    <location>
        <begin position="201"/>
        <end position="228"/>
    </location>
</feature>
<reference evidence="2" key="1">
    <citation type="submission" date="2023-03" db="EMBL/GenBank/DDBJ databases">
        <title>Massive genome expansion in bonnet fungi (Mycena s.s.) driven by repeated elements and novel gene families across ecological guilds.</title>
        <authorList>
            <consortium name="Lawrence Berkeley National Laboratory"/>
            <person name="Harder C.B."/>
            <person name="Miyauchi S."/>
            <person name="Viragh M."/>
            <person name="Kuo A."/>
            <person name="Thoen E."/>
            <person name="Andreopoulos B."/>
            <person name="Lu D."/>
            <person name="Skrede I."/>
            <person name="Drula E."/>
            <person name="Henrissat B."/>
            <person name="Morin E."/>
            <person name="Kohler A."/>
            <person name="Barry K."/>
            <person name="LaButti K."/>
            <person name="Morin E."/>
            <person name="Salamov A."/>
            <person name="Lipzen A."/>
            <person name="Mereny Z."/>
            <person name="Hegedus B."/>
            <person name="Baldrian P."/>
            <person name="Stursova M."/>
            <person name="Weitz H."/>
            <person name="Taylor A."/>
            <person name="Grigoriev I.V."/>
            <person name="Nagy L.G."/>
            <person name="Martin F."/>
            <person name="Kauserud H."/>
        </authorList>
    </citation>
    <scope>NUCLEOTIDE SEQUENCE</scope>
    <source>
        <strain evidence="2">9144</strain>
    </source>
</reference>
<evidence type="ECO:0000313" key="3">
    <source>
        <dbReference type="Proteomes" id="UP001219525"/>
    </source>
</evidence>